<gene>
    <name evidence="8" type="ORF">NEMBOFW57_007468</name>
</gene>
<evidence type="ECO:0000256" key="6">
    <source>
        <dbReference type="RuleBase" id="RU003908"/>
    </source>
</evidence>
<comment type="subunit">
    <text evidence="6">Occurs in many kinds of cells as a complex with monomeric actin in a 1:1 ratio.</text>
</comment>
<keyword evidence="3" id="KW-0963">Cytoplasm</keyword>
<evidence type="ECO:0000256" key="4">
    <source>
        <dbReference type="ARBA" id="ARBA00023203"/>
    </source>
</evidence>
<comment type="function">
    <text evidence="6">Binds to actin and affects the structure of the cytoskeleton. At high concentrations, profilin prevents the polymerization of actin, whereas it enhances it at low concentrations.</text>
</comment>
<dbReference type="SMART" id="SM00392">
    <property type="entry name" value="PROF"/>
    <property type="match status" value="1"/>
</dbReference>
<organism evidence="8 9">
    <name type="scientific">Staphylotrichum longicolle</name>
    <dbReference type="NCBI Taxonomy" id="669026"/>
    <lineage>
        <taxon>Eukaryota</taxon>
        <taxon>Fungi</taxon>
        <taxon>Dikarya</taxon>
        <taxon>Ascomycota</taxon>
        <taxon>Pezizomycotina</taxon>
        <taxon>Sordariomycetes</taxon>
        <taxon>Sordariomycetidae</taxon>
        <taxon>Sordariales</taxon>
        <taxon>Chaetomiaceae</taxon>
        <taxon>Staphylotrichum</taxon>
    </lineage>
</organism>
<evidence type="ECO:0000313" key="8">
    <source>
        <dbReference type="EMBL" id="KAG7287949.1"/>
    </source>
</evidence>
<keyword evidence="4 7" id="KW-0009">Actin-binding</keyword>
<dbReference type="PROSITE" id="PS00414">
    <property type="entry name" value="PROFILIN"/>
    <property type="match status" value="1"/>
</dbReference>
<evidence type="ECO:0000256" key="1">
    <source>
        <dbReference type="ARBA" id="ARBA00004245"/>
    </source>
</evidence>
<dbReference type="CDD" id="cd00148">
    <property type="entry name" value="PROF"/>
    <property type="match status" value="1"/>
</dbReference>
<dbReference type="GO" id="GO:0005856">
    <property type="term" value="C:cytoskeleton"/>
    <property type="evidence" value="ECO:0007669"/>
    <property type="project" value="UniProtKB-SubCell"/>
</dbReference>
<dbReference type="Pfam" id="PF00235">
    <property type="entry name" value="Profilin"/>
    <property type="match status" value="1"/>
</dbReference>
<dbReference type="EMBL" id="JAHCVI010000003">
    <property type="protein sequence ID" value="KAG7287949.1"/>
    <property type="molecule type" value="Genomic_DNA"/>
</dbReference>
<evidence type="ECO:0000256" key="2">
    <source>
        <dbReference type="ARBA" id="ARBA00010058"/>
    </source>
</evidence>
<name>A0AAD4EVA2_9PEZI</name>
<keyword evidence="9" id="KW-1185">Reference proteome</keyword>
<proteinExistence type="inferred from homology"/>
<dbReference type="PANTHER" id="PTHR11604:SF0">
    <property type="entry name" value="PROFILIN"/>
    <property type="match status" value="1"/>
</dbReference>
<dbReference type="GO" id="GO:0003785">
    <property type="term" value="F:actin monomer binding"/>
    <property type="evidence" value="ECO:0007669"/>
    <property type="project" value="TreeGrafter"/>
</dbReference>
<comment type="caution">
    <text evidence="8">The sequence shown here is derived from an EMBL/GenBank/DDBJ whole genome shotgun (WGS) entry which is preliminary data.</text>
</comment>
<dbReference type="InterPro" id="IPR005455">
    <property type="entry name" value="PFN_euk"/>
</dbReference>
<sequence>MSWQAYVDSSLVGSGHIDKACIVSIAGDSVWATTSGFDLKPAELKTIATIIEESSKGSGPASDKAFAEGLFIAGERYVVARIDEGSLYARQGKIGVCIAKSKQAILIGHHPEHAQAGNATQTVQALADYLVGVGY</sequence>
<dbReference type="SUPFAM" id="SSF55770">
    <property type="entry name" value="Profilin (actin-binding protein)"/>
    <property type="match status" value="1"/>
</dbReference>
<protein>
    <recommendedName>
        <fullName evidence="7">Profilin</fullName>
    </recommendedName>
</protein>
<dbReference type="InterPro" id="IPR027310">
    <property type="entry name" value="Profilin_CS"/>
</dbReference>
<dbReference type="PRINTS" id="PR01640">
    <property type="entry name" value="PROFILINPLNT"/>
</dbReference>
<dbReference type="Proteomes" id="UP001197093">
    <property type="component" value="Unassembled WGS sequence"/>
</dbReference>
<accession>A0AAD4EVA2</accession>
<dbReference type="PRINTS" id="PR00392">
    <property type="entry name" value="PROFILIN"/>
</dbReference>
<dbReference type="PANTHER" id="PTHR11604">
    <property type="entry name" value="PROFILIN"/>
    <property type="match status" value="1"/>
</dbReference>
<evidence type="ECO:0000313" key="9">
    <source>
        <dbReference type="Proteomes" id="UP001197093"/>
    </source>
</evidence>
<dbReference type="GO" id="GO:0005938">
    <property type="term" value="C:cell cortex"/>
    <property type="evidence" value="ECO:0007669"/>
    <property type="project" value="TreeGrafter"/>
</dbReference>
<dbReference type="AlphaFoldDB" id="A0AAD4EVA2"/>
<keyword evidence="5 6" id="KW-0206">Cytoskeleton</keyword>
<dbReference type="InterPro" id="IPR036140">
    <property type="entry name" value="PFN_sf"/>
</dbReference>
<reference evidence="8" key="1">
    <citation type="submission" date="2023-02" db="EMBL/GenBank/DDBJ databases">
        <authorList>
            <person name="Palmer J.M."/>
        </authorList>
    </citation>
    <scope>NUCLEOTIDE SEQUENCE</scope>
    <source>
        <strain evidence="8">FW57</strain>
    </source>
</reference>
<comment type="subcellular location">
    <subcellularLocation>
        <location evidence="1">Cytoplasm</location>
        <location evidence="1">Cytoskeleton</location>
    </subcellularLocation>
</comment>
<evidence type="ECO:0000256" key="5">
    <source>
        <dbReference type="ARBA" id="ARBA00023212"/>
    </source>
</evidence>
<dbReference type="InterPro" id="IPR048278">
    <property type="entry name" value="PFN"/>
</dbReference>
<evidence type="ECO:0000256" key="7">
    <source>
        <dbReference type="RuleBase" id="RU003909"/>
    </source>
</evidence>
<comment type="similarity">
    <text evidence="2 7">Belongs to the profilin family.</text>
</comment>
<dbReference type="Gene3D" id="3.30.450.30">
    <property type="entry name" value="Dynein light chain 2a, cytoplasmic"/>
    <property type="match status" value="1"/>
</dbReference>
<evidence type="ECO:0000256" key="3">
    <source>
        <dbReference type="ARBA" id="ARBA00022490"/>
    </source>
</evidence>